<keyword evidence="1" id="KW-1133">Transmembrane helix</keyword>
<evidence type="ECO:0000313" key="2">
    <source>
        <dbReference type="EMBL" id="ACL74576.1"/>
    </source>
</evidence>
<accession>B8I4M2</accession>
<keyword evidence="1" id="KW-0472">Membrane</keyword>
<evidence type="ECO:0000256" key="1">
    <source>
        <dbReference type="SAM" id="Phobius"/>
    </source>
</evidence>
<protein>
    <submittedName>
        <fullName evidence="2">Uncharacterized protein</fullName>
    </submittedName>
</protein>
<dbReference type="RefSeq" id="WP_012634641.1">
    <property type="nucleotide sequence ID" value="NC_011898.1"/>
</dbReference>
<sequence>MNKKIVVIVTITILIAIAGIKYFKLLDMPVHKNINKEDVLSIESWSDTHGITEIKDPVLFDNIVTWFNNSSDIRENPEFAGTTPAVGINIKLKSGKGISILEGAIDFEVQRNDVRDKNVSYFAKQKDIAKYLDNLFTGVK</sequence>
<dbReference type="STRING" id="394503.Ccel_0189"/>
<organism evidence="2 3">
    <name type="scientific">Ruminiclostridium cellulolyticum (strain ATCC 35319 / DSM 5812 / JCM 6584 / H10)</name>
    <name type="common">Clostridium cellulolyticum</name>
    <dbReference type="NCBI Taxonomy" id="394503"/>
    <lineage>
        <taxon>Bacteria</taxon>
        <taxon>Bacillati</taxon>
        <taxon>Bacillota</taxon>
        <taxon>Clostridia</taxon>
        <taxon>Eubacteriales</taxon>
        <taxon>Oscillospiraceae</taxon>
        <taxon>Ruminiclostridium</taxon>
    </lineage>
</organism>
<dbReference type="AlphaFoldDB" id="B8I4M2"/>
<proteinExistence type="predicted"/>
<dbReference type="HOGENOM" id="CLU_1861773_0_0_9"/>
<name>B8I4M2_RUMCH</name>
<dbReference type="eggNOG" id="ENOG5033C0K">
    <property type="taxonomic scope" value="Bacteria"/>
</dbReference>
<keyword evidence="1" id="KW-0812">Transmembrane</keyword>
<dbReference type="KEGG" id="cce:Ccel_0189"/>
<reference evidence="2 3" key="1">
    <citation type="submission" date="2009-01" db="EMBL/GenBank/DDBJ databases">
        <title>Complete sequence of Clostridium cellulolyticum H10.</title>
        <authorList>
            <consortium name="US DOE Joint Genome Institute"/>
            <person name="Lucas S."/>
            <person name="Copeland A."/>
            <person name="Lapidus A."/>
            <person name="Glavina del Rio T."/>
            <person name="Dalin E."/>
            <person name="Tice H."/>
            <person name="Bruce D."/>
            <person name="Goodwin L."/>
            <person name="Pitluck S."/>
            <person name="Chertkov O."/>
            <person name="Saunders E."/>
            <person name="Brettin T."/>
            <person name="Detter J.C."/>
            <person name="Han C."/>
            <person name="Larimer F."/>
            <person name="Land M."/>
            <person name="Hauser L."/>
            <person name="Kyrpides N."/>
            <person name="Ivanova N."/>
            <person name="Zhou J."/>
            <person name="Richardson P."/>
        </authorList>
    </citation>
    <scope>NUCLEOTIDE SEQUENCE [LARGE SCALE GENOMIC DNA]</scope>
    <source>
        <strain evidence="3">ATCC 35319 / DSM 5812 / JCM 6584 / H10</strain>
    </source>
</reference>
<evidence type="ECO:0000313" key="3">
    <source>
        <dbReference type="Proteomes" id="UP000001349"/>
    </source>
</evidence>
<keyword evidence="3" id="KW-1185">Reference proteome</keyword>
<dbReference type="Proteomes" id="UP000001349">
    <property type="component" value="Chromosome"/>
</dbReference>
<feature type="transmembrane region" description="Helical" evidence="1">
    <location>
        <begin position="6"/>
        <end position="23"/>
    </location>
</feature>
<dbReference type="EMBL" id="CP001348">
    <property type="protein sequence ID" value="ACL74576.1"/>
    <property type="molecule type" value="Genomic_DNA"/>
</dbReference>
<dbReference type="OrthoDB" id="1739741at2"/>
<gene>
    <name evidence="2" type="ordered locus">Ccel_0189</name>
</gene>